<reference evidence="1 2" key="1">
    <citation type="submission" date="2018-10" db="EMBL/GenBank/DDBJ databases">
        <title>Draft Genome Sequence of Bacteroides sp. KCTC 15687.</title>
        <authorList>
            <person name="Yu S.Y."/>
            <person name="Kim J.S."/>
            <person name="Oh B.S."/>
            <person name="Park S.H."/>
            <person name="Kang S.W."/>
            <person name="Park J.E."/>
            <person name="Choi S.H."/>
            <person name="Han K.I."/>
            <person name="Lee K.C."/>
            <person name="Eom M.K."/>
            <person name="Suh M.K."/>
            <person name="Lee D.H."/>
            <person name="Yoon H."/>
            <person name="Kim B."/>
            <person name="Yang S.J."/>
            <person name="Lee J.S."/>
            <person name="Lee J.H."/>
        </authorList>
    </citation>
    <scope>NUCLEOTIDE SEQUENCE [LARGE SCALE GENOMIC DNA]</scope>
    <source>
        <strain evidence="1 2">KCTC 15687</strain>
    </source>
</reference>
<dbReference type="Proteomes" id="UP000288079">
    <property type="component" value="Unassembled WGS sequence"/>
</dbReference>
<gene>
    <name evidence="1" type="ORF">KGMB02408_34640</name>
</gene>
<proteinExistence type="predicted"/>
<keyword evidence="2" id="KW-1185">Reference proteome</keyword>
<evidence type="ECO:0000313" key="1">
    <source>
        <dbReference type="EMBL" id="GCB36519.1"/>
    </source>
</evidence>
<name>A0A401LYA5_9BACE</name>
<accession>A0A401LYA5</accession>
<evidence type="ECO:0000313" key="2">
    <source>
        <dbReference type="Proteomes" id="UP000288079"/>
    </source>
</evidence>
<protein>
    <submittedName>
        <fullName evidence="1">Uncharacterized protein</fullName>
    </submittedName>
</protein>
<sequence>MPTILIPTKDKSITTGFRSNILKETYKPIPKVINITNNHLGTIYGSVNDREYTNTAVKHKTIKLP</sequence>
<dbReference type="AlphaFoldDB" id="A0A401LYA5"/>
<dbReference type="EMBL" id="BHWB01000012">
    <property type="protein sequence ID" value="GCB36519.1"/>
    <property type="molecule type" value="Genomic_DNA"/>
</dbReference>
<organism evidence="1 2">
    <name type="scientific">Bacteroides faecalis</name>
    <dbReference type="NCBI Taxonomy" id="2447885"/>
    <lineage>
        <taxon>Bacteria</taxon>
        <taxon>Pseudomonadati</taxon>
        <taxon>Bacteroidota</taxon>
        <taxon>Bacteroidia</taxon>
        <taxon>Bacteroidales</taxon>
        <taxon>Bacteroidaceae</taxon>
        <taxon>Bacteroides</taxon>
    </lineage>
</organism>
<comment type="caution">
    <text evidence="1">The sequence shown here is derived from an EMBL/GenBank/DDBJ whole genome shotgun (WGS) entry which is preliminary data.</text>
</comment>